<organism evidence="4 5">
    <name type="scientific">Zoogloea oryzae</name>
    <dbReference type="NCBI Taxonomy" id="310767"/>
    <lineage>
        <taxon>Bacteria</taxon>
        <taxon>Pseudomonadati</taxon>
        <taxon>Pseudomonadota</taxon>
        <taxon>Betaproteobacteria</taxon>
        <taxon>Rhodocyclales</taxon>
        <taxon>Zoogloeaceae</taxon>
        <taxon>Zoogloea</taxon>
    </lineage>
</organism>
<evidence type="ECO:0000256" key="2">
    <source>
        <dbReference type="PROSITE-ProRule" id="PRU00169"/>
    </source>
</evidence>
<sequence>MKRLLVVDDEPHVARVLRVSLAKEGWQIDLAHDGHEALAAIASNPPDALITDIQMPGMGGEELCRRLHADDTRPAFPVLVMTSMTARDQRSWAQELGGIEFLEKPVSPRRIATLLGQLVARERTDD</sequence>
<evidence type="ECO:0000313" key="4">
    <source>
        <dbReference type="EMBL" id="GLT21642.1"/>
    </source>
</evidence>
<dbReference type="PANTHER" id="PTHR44591:SF3">
    <property type="entry name" value="RESPONSE REGULATORY DOMAIN-CONTAINING PROTEIN"/>
    <property type="match status" value="1"/>
</dbReference>
<proteinExistence type="predicted"/>
<dbReference type="SUPFAM" id="SSF52172">
    <property type="entry name" value="CheY-like"/>
    <property type="match status" value="1"/>
</dbReference>
<reference evidence="5" key="1">
    <citation type="journal article" date="2019" name="Int. J. Syst. Evol. Microbiol.">
        <title>The Global Catalogue of Microorganisms (GCM) 10K type strain sequencing project: providing services to taxonomists for standard genome sequencing and annotation.</title>
        <authorList>
            <consortium name="The Broad Institute Genomics Platform"/>
            <consortium name="The Broad Institute Genome Sequencing Center for Infectious Disease"/>
            <person name="Wu L."/>
            <person name="Ma J."/>
        </authorList>
    </citation>
    <scope>NUCLEOTIDE SEQUENCE [LARGE SCALE GENOMIC DNA]</scope>
    <source>
        <strain evidence="5">NBRC 102407</strain>
    </source>
</reference>
<dbReference type="InterPro" id="IPR011006">
    <property type="entry name" value="CheY-like_superfamily"/>
</dbReference>
<keyword evidence="1 2" id="KW-0597">Phosphoprotein</keyword>
<evidence type="ECO:0000259" key="3">
    <source>
        <dbReference type="PROSITE" id="PS50110"/>
    </source>
</evidence>
<evidence type="ECO:0000256" key="1">
    <source>
        <dbReference type="ARBA" id="ARBA00022553"/>
    </source>
</evidence>
<protein>
    <recommendedName>
        <fullName evidence="3">Response regulatory domain-containing protein</fullName>
    </recommendedName>
</protein>
<dbReference type="EMBL" id="BSPX01000011">
    <property type="protein sequence ID" value="GLT21642.1"/>
    <property type="molecule type" value="Genomic_DNA"/>
</dbReference>
<dbReference type="Proteomes" id="UP001157167">
    <property type="component" value="Unassembled WGS sequence"/>
</dbReference>
<dbReference type="PANTHER" id="PTHR44591">
    <property type="entry name" value="STRESS RESPONSE REGULATOR PROTEIN 1"/>
    <property type="match status" value="1"/>
</dbReference>
<dbReference type="RefSeq" id="WP_284187051.1">
    <property type="nucleotide sequence ID" value="NZ_BSPX01000011.1"/>
</dbReference>
<dbReference type="Gene3D" id="3.40.50.2300">
    <property type="match status" value="1"/>
</dbReference>
<dbReference type="Pfam" id="PF00072">
    <property type="entry name" value="Response_reg"/>
    <property type="match status" value="1"/>
</dbReference>
<dbReference type="PROSITE" id="PS50110">
    <property type="entry name" value="RESPONSE_REGULATORY"/>
    <property type="match status" value="1"/>
</dbReference>
<comment type="caution">
    <text evidence="4">The sequence shown here is derived from an EMBL/GenBank/DDBJ whole genome shotgun (WGS) entry which is preliminary data.</text>
</comment>
<dbReference type="InterPro" id="IPR050595">
    <property type="entry name" value="Bact_response_regulator"/>
</dbReference>
<dbReference type="CDD" id="cd00156">
    <property type="entry name" value="REC"/>
    <property type="match status" value="1"/>
</dbReference>
<dbReference type="InterPro" id="IPR001789">
    <property type="entry name" value="Sig_transdc_resp-reg_receiver"/>
</dbReference>
<name>A0ABQ6FAG7_9RHOO</name>
<evidence type="ECO:0000313" key="5">
    <source>
        <dbReference type="Proteomes" id="UP001157167"/>
    </source>
</evidence>
<feature type="domain" description="Response regulatory" evidence="3">
    <location>
        <begin position="3"/>
        <end position="119"/>
    </location>
</feature>
<keyword evidence="5" id="KW-1185">Reference proteome</keyword>
<gene>
    <name evidence="4" type="ORF">GCM10007933_10940</name>
</gene>
<feature type="modified residue" description="4-aspartylphosphate" evidence="2">
    <location>
        <position position="52"/>
    </location>
</feature>
<dbReference type="SMART" id="SM00448">
    <property type="entry name" value="REC"/>
    <property type="match status" value="1"/>
</dbReference>
<accession>A0ABQ6FAG7</accession>